<keyword evidence="5" id="KW-1185">Reference proteome</keyword>
<dbReference type="Gene3D" id="3.90.550.10">
    <property type="entry name" value="Spore Coat Polysaccharide Biosynthesis Protein SpsA, Chain A"/>
    <property type="match status" value="1"/>
</dbReference>
<evidence type="ECO:0000313" key="4">
    <source>
        <dbReference type="EMBL" id="ORZ24506.1"/>
    </source>
</evidence>
<dbReference type="GO" id="GO:0006487">
    <property type="term" value="P:protein N-linked glycosylation"/>
    <property type="evidence" value="ECO:0007669"/>
    <property type="project" value="TreeGrafter"/>
</dbReference>
<evidence type="ECO:0000256" key="3">
    <source>
        <dbReference type="PIRSR" id="PIRSR018153-1"/>
    </source>
</evidence>
<dbReference type="GO" id="GO:0016020">
    <property type="term" value="C:membrane"/>
    <property type="evidence" value="ECO:0007669"/>
    <property type="project" value="InterPro"/>
</dbReference>
<name>A0A1X2IYV6_9FUNG</name>
<dbReference type="Proteomes" id="UP000193560">
    <property type="component" value="Unassembled WGS sequence"/>
</dbReference>
<protein>
    <submittedName>
        <fullName evidence="4">Nucleotide-diphospho-sugar transferase</fullName>
    </submittedName>
</protein>
<dbReference type="GO" id="GO:0000026">
    <property type="term" value="F:alpha-1,2-mannosyltransferase activity"/>
    <property type="evidence" value="ECO:0007669"/>
    <property type="project" value="TreeGrafter"/>
</dbReference>
<dbReference type="PANTHER" id="PTHR31121">
    <property type="entry name" value="ALPHA-1,2 MANNOSYLTRANSFERASE KTR1"/>
    <property type="match status" value="1"/>
</dbReference>
<dbReference type="FunFam" id="3.90.550.10:FF:000051">
    <property type="entry name" value="Alpha-1,2-mannosyltransferase (Ktr4)"/>
    <property type="match status" value="1"/>
</dbReference>
<dbReference type="InterPro" id="IPR029044">
    <property type="entry name" value="Nucleotide-diphossugar_trans"/>
</dbReference>
<gene>
    <name evidence="4" type="ORF">BCR42DRAFT_446445</name>
</gene>
<keyword evidence="2 4" id="KW-0808">Transferase</keyword>
<dbReference type="PANTHER" id="PTHR31121:SF2">
    <property type="entry name" value="MANNOSYLTRANSFERASE KTR5-RELATED"/>
    <property type="match status" value="1"/>
</dbReference>
<feature type="active site" description="Nucleophile" evidence="3">
    <location>
        <position position="281"/>
    </location>
</feature>
<dbReference type="AlphaFoldDB" id="A0A1X2IYV6"/>
<comment type="similarity">
    <text evidence="1">Belongs to the glycosyltransferase 15 family.</text>
</comment>
<comment type="caution">
    <text evidence="4">The sequence shown here is derived from an EMBL/GenBank/DDBJ whole genome shotgun (WGS) entry which is preliminary data.</text>
</comment>
<evidence type="ECO:0000313" key="5">
    <source>
        <dbReference type="Proteomes" id="UP000193560"/>
    </source>
</evidence>
<sequence length="400" mass="47048">MRPFTSLSRKPLLLIGFVSVFIFLYHVASHPKVSSNLRPTSYYDNYDEAVCLPEVHLTRQPPKEKAKAAFVILVRNSEQDGIASSIVNLEDKFNKNFHYPYVFLNEEPFTEGFKLAMTKASPNAQMEFGLINKEKHWGYPSWVDENYAAQCRDKMVANDVMFGGKESYHHMCRFQSGFFFDHPLLENYDWYWRVEPGVTFFCDITYDPFLYMQKYNKLYGFVVTLQEMPATIPTLWNTVLEYAKSRHIDTTMKGRSLFPFFRDQGGHGDAYNYCHFWSNFEIASLNLWRSPAYRDFFNYLDQTGNFFYERWGDAPVHSLGAGLFLETDQVHYFEDIGYQHDLYRHCPSKQSGKGCRCDCPVGTSKESIDHDNFYDTCLPQWRKWVKTSDARKARWNMWSN</sequence>
<dbReference type="GO" id="GO:0000032">
    <property type="term" value="P:cell wall mannoprotein biosynthetic process"/>
    <property type="evidence" value="ECO:0007669"/>
    <property type="project" value="TreeGrafter"/>
</dbReference>
<dbReference type="EMBL" id="MCGE01000002">
    <property type="protein sequence ID" value="ORZ24506.1"/>
    <property type="molecule type" value="Genomic_DNA"/>
</dbReference>
<evidence type="ECO:0000256" key="1">
    <source>
        <dbReference type="ARBA" id="ARBA00007677"/>
    </source>
</evidence>
<evidence type="ECO:0000256" key="2">
    <source>
        <dbReference type="ARBA" id="ARBA00022679"/>
    </source>
</evidence>
<dbReference type="SUPFAM" id="SSF53448">
    <property type="entry name" value="Nucleotide-diphospho-sugar transferases"/>
    <property type="match status" value="1"/>
</dbReference>
<dbReference type="PIRSF" id="PIRSF018153">
    <property type="entry name" value="Glyco_trans_15"/>
    <property type="match status" value="1"/>
</dbReference>
<organism evidence="4 5">
    <name type="scientific">Absidia repens</name>
    <dbReference type="NCBI Taxonomy" id="90262"/>
    <lineage>
        <taxon>Eukaryota</taxon>
        <taxon>Fungi</taxon>
        <taxon>Fungi incertae sedis</taxon>
        <taxon>Mucoromycota</taxon>
        <taxon>Mucoromycotina</taxon>
        <taxon>Mucoromycetes</taxon>
        <taxon>Mucorales</taxon>
        <taxon>Cunninghamellaceae</taxon>
        <taxon>Absidia</taxon>
    </lineage>
</organism>
<proteinExistence type="inferred from homology"/>
<dbReference type="Pfam" id="PF01793">
    <property type="entry name" value="Glyco_transf_15"/>
    <property type="match status" value="1"/>
</dbReference>
<dbReference type="STRING" id="90262.A0A1X2IYV6"/>
<dbReference type="GO" id="GO:0005794">
    <property type="term" value="C:Golgi apparatus"/>
    <property type="evidence" value="ECO:0007669"/>
    <property type="project" value="TreeGrafter"/>
</dbReference>
<reference evidence="4 5" key="1">
    <citation type="submission" date="2016-07" db="EMBL/GenBank/DDBJ databases">
        <title>Pervasive Adenine N6-methylation of Active Genes in Fungi.</title>
        <authorList>
            <consortium name="DOE Joint Genome Institute"/>
            <person name="Mondo S.J."/>
            <person name="Dannebaum R.O."/>
            <person name="Kuo R.C."/>
            <person name="Labutti K."/>
            <person name="Haridas S."/>
            <person name="Kuo A."/>
            <person name="Salamov A."/>
            <person name="Ahrendt S.R."/>
            <person name="Lipzen A."/>
            <person name="Sullivan W."/>
            <person name="Andreopoulos W.B."/>
            <person name="Clum A."/>
            <person name="Lindquist E."/>
            <person name="Daum C."/>
            <person name="Ramamoorthy G.K."/>
            <person name="Gryganskyi A."/>
            <person name="Culley D."/>
            <person name="Magnuson J.K."/>
            <person name="James T.Y."/>
            <person name="O'Malley M.A."/>
            <person name="Stajich J.E."/>
            <person name="Spatafora J.W."/>
            <person name="Visel A."/>
            <person name="Grigoriev I.V."/>
        </authorList>
    </citation>
    <scope>NUCLEOTIDE SEQUENCE [LARGE SCALE GENOMIC DNA]</scope>
    <source>
        <strain evidence="4 5">NRRL 1336</strain>
    </source>
</reference>
<accession>A0A1X2IYV6</accession>
<dbReference type="OrthoDB" id="439943at2759"/>
<dbReference type="InterPro" id="IPR002685">
    <property type="entry name" value="Glyco_trans_15"/>
</dbReference>